<comment type="caution">
    <text evidence="1">The sequence shown here is derived from an EMBL/GenBank/DDBJ whole genome shotgun (WGS) entry which is preliminary data.</text>
</comment>
<evidence type="ECO:0000313" key="2">
    <source>
        <dbReference type="Proteomes" id="UP000471293"/>
    </source>
</evidence>
<accession>A0A6N9TVJ6</accession>
<proteinExistence type="predicted"/>
<dbReference type="AlphaFoldDB" id="A0A6N9TVJ6"/>
<dbReference type="RefSeq" id="WP_164343498.1">
    <property type="nucleotide sequence ID" value="NZ_JAAGLQ010000169.1"/>
</dbReference>
<evidence type="ECO:0000313" key="1">
    <source>
        <dbReference type="EMBL" id="NEA15530.1"/>
    </source>
</evidence>
<dbReference type="Proteomes" id="UP000471293">
    <property type="component" value="Unassembled WGS sequence"/>
</dbReference>
<protein>
    <submittedName>
        <fullName evidence="1">Uncharacterized protein</fullName>
    </submittedName>
</protein>
<sequence length="267" mass="29635">MLQFSDTQFAQIRIDSTRVSLSPGFDVHRLTIPAELQPTGLEHNLLCEVEAEVSAASPSSRWIATAKPTRIRLTNHNHTSVRLAFPVTNQQLLDLEEHRAGHDLLLELHLSGFIQFDHSSAESREHIRVPASVWQDELERLGAAFGFALSIPLPTSAGARRDAATYLQAARRLLHDGEFDKAIGSARQAMERILAVADWPQISKNDDLHQRSQAQRWRAIYKAVFDQASGAEHADEVTKDFSYSRGEAEALIGIVASLLRTVPASSM</sequence>
<dbReference type="EMBL" id="JAAGLQ010000169">
    <property type="protein sequence ID" value="NEA15530.1"/>
    <property type="molecule type" value="Genomic_DNA"/>
</dbReference>
<reference evidence="1 2" key="1">
    <citation type="submission" date="2020-01" db="EMBL/GenBank/DDBJ databases">
        <title>Insect and environment-associated Actinomycetes.</title>
        <authorList>
            <person name="Currrie C."/>
            <person name="Chevrette M."/>
            <person name="Carlson C."/>
            <person name="Stubbendieck R."/>
            <person name="Wendt-Pienkowski E."/>
        </authorList>
    </citation>
    <scope>NUCLEOTIDE SEQUENCE [LARGE SCALE GENOMIC DNA]</scope>
    <source>
        <strain evidence="1 2">SID11342</strain>
    </source>
</reference>
<organism evidence="1 2">
    <name type="scientific">Streptomyces halstedii</name>
    <dbReference type="NCBI Taxonomy" id="1944"/>
    <lineage>
        <taxon>Bacteria</taxon>
        <taxon>Bacillati</taxon>
        <taxon>Actinomycetota</taxon>
        <taxon>Actinomycetes</taxon>
        <taxon>Kitasatosporales</taxon>
        <taxon>Streptomycetaceae</taxon>
        <taxon>Streptomyces</taxon>
    </lineage>
</organism>
<name>A0A6N9TVJ6_STRHA</name>
<gene>
    <name evidence="1" type="ORF">G3I29_08280</name>
</gene>